<organism evidence="7 8">
    <name type="scientific">Acidiferrobacter thiooxydans</name>
    <dbReference type="NCBI Taxonomy" id="163359"/>
    <lineage>
        <taxon>Bacteria</taxon>
        <taxon>Pseudomonadati</taxon>
        <taxon>Pseudomonadota</taxon>
        <taxon>Gammaproteobacteria</taxon>
        <taxon>Acidiferrobacterales</taxon>
        <taxon>Acidiferrobacteraceae</taxon>
        <taxon>Acidiferrobacter</taxon>
    </lineage>
</organism>
<dbReference type="InterPro" id="IPR001046">
    <property type="entry name" value="NRAMP_fam"/>
</dbReference>
<evidence type="ECO:0000256" key="6">
    <source>
        <dbReference type="ARBA" id="ARBA00023136"/>
    </source>
</evidence>
<protein>
    <submittedName>
        <fullName evidence="7">Divalent metal cation transporter</fullName>
    </submittedName>
</protein>
<dbReference type="GO" id="GO:0005384">
    <property type="term" value="F:manganese ion transmembrane transporter activity"/>
    <property type="evidence" value="ECO:0007669"/>
    <property type="project" value="TreeGrafter"/>
</dbReference>
<keyword evidence="6" id="KW-0472">Membrane</keyword>
<evidence type="ECO:0000256" key="1">
    <source>
        <dbReference type="ARBA" id="ARBA00004141"/>
    </source>
</evidence>
<name>A0A1C2G372_9GAMM</name>
<proteinExistence type="predicted"/>
<comment type="caution">
    <text evidence="7">The sequence shown here is derived from an EMBL/GenBank/DDBJ whole genome shotgun (WGS) entry which is preliminary data.</text>
</comment>
<dbReference type="GO" id="GO:0005886">
    <property type="term" value="C:plasma membrane"/>
    <property type="evidence" value="ECO:0007669"/>
    <property type="project" value="TreeGrafter"/>
</dbReference>
<dbReference type="PANTHER" id="PTHR11706">
    <property type="entry name" value="SOLUTE CARRIER PROTEIN FAMILY 11 MEMBER"/>
    <property type="match status" value="1"/>
</dbReference>
<dbReference type="OrthoDB" id="9787548at2"/>
<dbReference type="EMBL" id="PSYR01000002">
    <property type="protein sequence ID" value="RCN56358.1"/>
    <property type="molecule type" value="Genomic_DNA"/>
</dbReference>
<dbReference type="PANTHER" id="PTHR11706:SF33">
    <property type="entry name" value="NATURAL RESISTANCE-ASSOCIATED MACROPHAGE PROTEIN 2"/>
    <property type="match status" value="1"/>
</dbReference>
<evidence type="ECO:0000256" key="2">
    <source>
        <dbReference type="ARBA" id="ARBA00022448"/>
    </source>
</evidence>
<dbReference type="GO" id="GO:0015293">
    <property type="term" value="F:symporter activity"/>
    <property type="evidence" value="ECO:0007669"/>
    <property type="project" value="UniProtKB-KW"/>
</dbReference>
<reference evidence="7 8" key="1">
    <citation type="submission" date="2018-02" db="EMBL/GenBank/DDBJ databases">
        <title>Insights into the biology of acidophilic members of the Acidiferrobacteraceae family derived from comparative genomic analyses.</title>
        <authorList>
            <person name="Issotta F."/>
            <person name="Thyssen C."/>
            <person name="Mena C."/>
            <person name="Moya A."/>
            <person name="Bellenberg S."/>
            <person name="Sproer C."/>
            <person name="Covarrubias P.C."/>
            <person name="Sand W."/>
            <person name="Quatrini R."/>
            <person name="Vera M."/>
        </authorList>
    </citation>
    <scope>NUCLEOTIDE SEQUENCE [LARGE SCALE GENOMIC DNA]</scope>
    <source>
        <strain evidence="8">m-1</strain>
    </source>
</reference>
<sequence>MADSPARNGGVRRRMGLRDLGPGLLTGVADDDPSNIATYSQVGARFGYQLIWTLWVFYPLVAVIQQVSAEMARATGKGLAANLRDHYPPWVGYSLVAILLVANVINIGADLMAMGGAARLLFGGLRLSYAAGFLVIIVTLEVLVRYERYARVLEVLSLALLAYVATAFSVHVDWRQALAGFVPTLMPGHHYATALVAIAGTTISPYLLFWQAGQEAEITQRDSTKAALIARPAQAPCELRRIRFDTYIGMALSQIVAFFIIVTAAATLGAHGIVRVDTASAAASALAPLAGPWTSAVFAAGLVATGLLAIPAMAAACAYALAGILRWPQGLGAPIHAAPRFYLVLVLVCTAGLGIVLLPFNSMRALYLSAALNGLVAVPLLACMMILARRRSVMGRFVITTGSLIVGWAATLVMAAAALVLVDSWIT</sequence>
<evidence type="ECO:0000256" key="5">
    <source>
        <dbReference type="ARBA" id="ARBA00022989"/>
    </source>
</evidence>
<dbReference type="Proteomes" id="UP000253250">
    <property type="component" value="Unassembled WGS sequence"/>
</dbReference>
<dbReference type="GO" id="GO:0034755">
    <property type="term" value="P:iron ion transmembrane transport"/>
    <property type="evidence" value="ECO:0007669"/>
    <property type="project" value="TreeGrafter"/>
</dbReference>
<dbReference type="Pfam" id="PF01566">
    <property type="entry name" value="Nramp"/>
    <property type="match status" value="1"/>
</dbReference>
<dbReference type="GO" id="GO:0015086">
    <property type="term" value="F:cadmium ion transmembrane transporter activity"/>
    <property type="evidence" value="ECO:0007669"/>
    <property type="project" value="TreeGrafter"/>
</dbReference>
<evidence type="ECO:0000313" key="8">
    <source>
        <dbReference type="Proteomes" id="UP000253250"/>
    </source>
</evidence>
<comment type="subcellular location">
    <subcellularLocation>
        <location evidence="1">Membrane</location>
        <topology evidence="1">Multi-pass membrane protein</topology>
    </subcellularLocation>
</comment>
<evidence type="ECO:0000256" key="4">
    <source>
        <dbReference type="ARBA" id="ARBA00022847"/>
    </source>
</evidence>
<keyword evidence="2" id="KW-0813">Transport</keyword>
<dbReference type="STRING" id="163359.A9R16_08850"/>
<evidence type="ECO:0000313" key="7">
    <source>
        <dbReference type="EMBL" id="RCN56358.1"/>
    </source>
</evidence>
<evidence type="ECO:0000256" key="3">
    <source>
        <dbReference type="ARBA" id="ARBA00022692"/>
    </source>
</evidence>
<dbReference type="AlphaFoldDB" id="A0A1C2G372"/>
<keyword evidence="8" id="KW-1185">Reference proteome</keyword>
<gene>
    <name evidence="7" type="ORF">C4900_11015</name>
</gene>
<keyword evidence="5" id="KW-1133">Transmembrane helix</keyword>
<keyword evidence="3" id="KW-0812">Transmembrane</keyword>
<keyword evidence="4" id="KW-0769">Symport</keyword>
<accession>A0A1C2G372</accession>